<evidence type="ECO:0000313" key="2">
    <source>
        <dbReference type="Proteomes" id="UP000294919"/>
    </source>
</evidence>
<dbReference type="Proteomes" id="UP000294919">
    <property type="component" value="Unassembled WGS sequence"/>
</dbReference>
<keyword evidence="2" id="KW-1185">Reference proteome</keyword>
<gene>
    <name evidence="1" type="ORF">EV214_102247</name>
</gene>
<name>A0A4R2KZZ0_9FIRM</name>
<sequence>MRIGVKYCGGCNPRYERKAFVDKVSKNLGEMYDLVVAKEGEIYDFILVMGGCMNCCANFKHVETRRGVFCVKSAADYEKVLNAITKIGE</sequence>
<dbReference type="AlphaFoldDB" id="A0A4R2KZZ0"/>
<proteinExistence type="predicted"/>
<protein>
    <submittedName>
        <fullName evidence="1">Uncharacterized protein</fullName>
    </submittedName>
</protein>
<accession>A0A4R2KZZ0</accession>
<dbReference type="EMBL" id="SLWV01000002">
    <property type="protein sequence ID" value="TCO79523.1"/>
    <property type="molecule type" value="Genomic_DNA"/>
</dbReference>
<evidence type="ECO:0000313" key="1">
    <source>
        <dbReference type="EMBL" id="TCO79523.1"/>
    </source>
</evidence>
<dbReference type="RefSeq" id="WP_132242478.1">
    <property type="nucleotide sequence ID" value="NZ_SLWV01000002.1"/>
</dbReference>
<reference evidence="1 2" key="1">
    <citation type="submission" date="2019-03" db="EMBL/GenBank/DDBJ databases">
        <title>Genomic Encyclopedia of Type Strains, Phase IV (KMG-IV): sequencing the most valuable type-strain genomes for metagenomic binning, comparative biology and taxonomic classification.</title>
        <authorList>
            <person name="Goeker M."/>
        </authorList>
    </citation>
    <scope>NUCLEOTIDE SEQUENCE [LARGE SCALE GENOMIC DNA]</scope>
    <source>
        <strain evidence="1 2">DSM 102940</strain>
    </source>
</reference>
<dbReference type="OrthoDB" id="9801625at2"/>
<comment type="caution">
    <text evidence="1">The sequence shown here is derived from an EMBL/GenBank/DDBJ whole genome shotgun (WGS) entry which is preliminary data.</text>
</comment>
<organism evidence="1 2">
    <name type="scientific">Marinisporobacter balticus</name>
    <dbReference type="NCBI Taxonomy" id="2018667"/>
    <lineage>
        <taxon>Bacteria</taxon>
        <taxon>Bacillati</taxon>
        <taxon>Bacillota</taxon>
        <taxon>Clostridia</taxon>
        <taxon>Peptostreptococcales</taxon>
        <taxon>Thermotaleaceae</taxon>
        <taxon>Marinisporobacter</taxon>
    </lineage>
</organism>